<dbReference type="Pfam" id="PF13391">
    <property type="entry name" value="HNH_2"/>
    <property type="match status" value="1"/>
</dbReference>
<evidence type="ECO:0000313" key="3">
    <source>
        <dbReference type="Proteomes" id="UP001174196"/>
    </source>
</evidence>
<dbReference type="InterPro" id="IPR003615">
    <property type="entry name" value="HNH_nuc"/>
</dbReference>
<keyword evidence="2" id="KW-0540">Nuclease</keyword>
<protein>
    <submittedName>
        <fullName evidence="2">HNH endonuclease</fullName>
    </submittedName>
</protein>
<dbReference type="EMBL" id="JANRHH010000033">
    <property type="protein sequence ID" value="MDN4593829.1"/>
    <property type="molecule type" value="Genomic_DNA"/>
</dbReference>
<dbReference type="CDD" id="cd00085">
    <property type="entry name" value="HNHc"/>
    <property type="match status" value="1"/>
</dbReference>
<comment type="caution">
    <text evidence="2">The sequence shown here is derived from an EMBL/GenBank/DDBJ whole genome shotgun (WGS) entry which is preliminary data.</text>
</comment>
<dbReference type="Gene3D" id="1.10.30.50">
    <property type="match status" value="1"/>
</dbReference>
<gene>
    <name evidence="2" type="ORF">NWF35_07945</name>
</gene>
<dbReference type="SMART" id="SM00507">
    <property type="entry name" value="HNHc"/>
    <property type="match status" value="1"/>
</dbReference>
<evidence type="ECO:0000259" key="1">
    <source>
        <dbReference type="SMART" id="SM00507"/>
    </source>
</evidence>
<sequence length="324" mass="37868">MKLFYFTASSKDAQKHLQDTIQNKFRIGQYRFLLPEDVFRQLQIVNAHEEVNMWGALPGPANIRNWNKIEKGDRVLIYSQGKFVYYGMVLAKVHSPEIAEIAWGKDIKGETWEYIYFLYNLQEIDIDVVEFARFFGYRTNFIPQGFSFIREEIVTKCMNEFGGIDQAISFLTNSTLKATMGTFNNIVEQHGERELESSIMEMDDDQFVNYINSLDSNASIEVKEGLRKIRKYNKKIIDELKERYNHRCQICGRSSLNEYGVSVVEGHHIEPFSLTQNNSPDNIMILCPTHHRLIHKAKGEFDRKKKEIHYANGYSEKLLLNEHL</sequence>
<dbReference type="GO" id="GO:0004519">
    <property type="term" value="F:endonuclease activity"/>
    <property type="evidence" value="ECO:0007669"/>
    <property type="project" value="UniProtKB-KW"/>
</dbReference>
<dbReference type="RefSeq" id="WP_301238519.1">
    <property type="nucleotide sequence ID" value="NZ_JANRHH010000033.1"/>
</dbReference>
<evidence type="ECO:0000313" key="2">
    <source>
        <dbReference type="EMBL" id="MDN4593829.1"/>
    </source>
</evidence>
<keyword evidence="2" id="KW-0255">Endonuclease</keyword>
<name>A0ABT8IM12_9BACL</name>
<proteinExistence type="predicted"/>
<keyword evidence="3" id="KW-1185">Reference proteome</keyword>
<reference evidence="2" key="1">
    <citation type="submission" date="2022-08" db="EMBL/GenBank/DDBJ databases">
        <title>Polycladomyces zharkentsis sp. nov., a novel thermophilic CMC and starch-degrading bacterium isolated from a geothermal spring in Kazakhstan.</title>
        <authorList>
            <person name="Mashzhan A."/>
            <person name="Kistaubaeva A."/>
            <person name="Javier-Lopez R."/>
            <person name="Birkeland N.-K."/>
        </authorList>
    </citation>
    <scope>NUCLEOTIDE SEQUENCE</scope>
    <source>
        <strain evidence="2">KSR 13</strain>
    </source>
</reference>
<keyword evidence="2" id="KW-0378">Hydrolase</keyword>
<accession>A0ABT8IM12</accession>
<dbReference type="Proteomes" id="UP001174196">
    <property type="component" value="Unassembled WGS sequence"/>
</dbReference>
<feature type="domain" description="HNH nuclease" evidence="1">
    <location>
        <begin position="235"/>
        <end position="292"/>
    </location>
</feature>
<organism evidence="2 3">
    <name type="scientific">Polycladomyces subterraneus</name>
    <dbReference type="NCBI Taxonomy" id="1016997"/>
    <lineage>
        <taxon>Bacteria</taxon>
        <taxon>Bacillati</taxon>
        <taxon>Bacillota</taxon>
        <taxon>Bacilli</taxon>
        <taxon>Bacillales</taxon>
        <taxon>Thermoactinomycetaceae</taxon>
        <taxon>Polycladomyces</taxon>
    </lineage>
</organism>